<gene>
    <name evidence="4" type="ORF">DFR76_105313</name>
</gene>
<evidence type="ECO:0000313" key="4">
    <source>
        <dbReference type="EMBL" id="RDI65993.1"/>
    </source>
</evidence>
<comment type="caution">
    <text evidence="4">The sequence shown here is derived from an EMBL/GenBank/DDBJ whole genome shotgun (WGS) entry which is preliminary data.</text>
</comment>
<feature type="region of interest" description="Disordered" evidence="1">
    <location>
        <begin position="251"/>
        <end position="296"/>
    </location>
</feature>
<proteinExistence type="predicted"/>
<reference evidence="4 5" key="1">
    <citation type="submission" date="2018-07" db="EMBL/GenBank/DDBJ databases">
        <title>Genomic Encyclopedia of Type Strains, Phase IV (KMG-IV): sequencing the most valuable type-strain genomes for metagenomic binning, comparative biology and taxonomic classification.</title>
        <authorList>
            <person name="Goeker M."/>
        </authorList>
    </citation>
    <scope>NUCLEOTIDE SEQUENCE [LARGE SCALE GENOMIC DNA]</scope>
    <source>
        <strain evidence="4 5">DSM 44290</strain>
    </source>
</reference>
<keyword evidence="2" id="KW-0812">Transmembrane</keyword>
<dbReference type="Proteomes" id="UP000254869">
    <property type="component" value="Unassembled WGS sequence"/>
</dbReference>
<organism evidence="4 5">
    <name type="scientific">Nocardia pseudobrasiliensis</name>
    <dbReference type="NCBI Taxonomy" id="45979"/>
    <lineage>
        <taxon>Bacteria</taxon>
        <taxon>Bacillati</taxon>
        <taxon>Actinomycetota</taxon>
        <taxon>Actinomycetes</taxon>
        <taxon>Mycobacteriales</taxon>
        <taxon>Nocardiaceae</taxon>
        <taxon>Nocardia</taxon>
    </lineage>
</organism>
<protein>
    <recommendedName>
        <fullName evidence="3">DUF8017 domain-containing protein</fullName>
    </recommendedName>
</protein>
<feature type="compositionally biased region" description="Low complexity" evidence="1">
    <location>
        <begin position="277"/>
        <end position="296"/>
    </location>
</feature>
<dbReference type="InterPro" id="IPR058330">
    <property type="entry name" value="DUF8017"/>
</dbReference>
<keyword evidence="2" id="KW-0472">Membrane</keyword>
<sequence>MTSGFEGRPNDPSADNAAATEKIHRRPPGPDAPEIAPTQAVHRAESPADTAKTEMFARAEPPRPADPPLPRPAWQELARPGTNPPPQPPRRPGPAASPPPQQPIPGRSAPTPAAPREAAPNLDRDAATRALQSLASSGRDDATRPMNNVTPPPRGLDSAVTQAIPTSRPPNNPDRQHFPQNQPPRRPQPEQPWQLGATPEPAAAQQKRNPPPPPPTEAPPSSRGRKIWLLAGVGVVVLAAVAGAVAVVSTRHSSDTAATQAAPTPSMVSALTSGQNAAPAPTTSARPTTTKPATTPAIASAPLIPGYQTVLVPDRGAAYDIPKDWKVDALATTTLGSGADTVEIAGRATDGDNYCPRSVRTSSFLTLSPQADPAAAAADVGMRMIKVGWPAATGANPGKAEQLVSLDGQLHGAFVETTGGGTAPAPGCAKSFSVYTFAFPSENGNFVMTIAADTGVAKSIDKETAKKVLASIRPLPDR</sequence>
<evidence type="ECO:0000259" key="3">
    <source>
        <dbReference type="Pfam" id="PF26056"/>
    </source>
</evidence>
<dbReference type="AlphaFoldDB" id="A0A370I5H8"/>
<feature type="transmembrane region" description="Helical" evidence="2">
    <location>
        <begin position="227"/>
        <end position="248"/>
    </location>
</feature>
<name>A0A370I5H8_9NOCA</name>
<dbReference type="STRING" id="1210086.GCA_001613105_03014"/>
<evidence type="ECO:0000313" key="5">
    <source>
        <dbReference type="Proteomes" id="UP000254869"/>
    </source>
</evidence>
<evidence type="ECO:0000256" key="1">
    <source>
        <dbReference type="SAM" id="MobiDB-lite"/>
    </source>
</evidence>
<feature type="compositionally biased region" description="Pro residues" evidence="1">
    <location>
        <begin position="181"/>
        <end position="190"/>
    </location>
</feature>
<feature type="compositionally biased region" description="Low complexity" evidence="1">
    <location>
        <begin position="104"/>
        <end position="120"/>
    </location>
</feature>
<feature type="region of interest" description="Disordered" evidence="1">
    <location>
        <begin position="1"/>
        <end position="223"/>
    </location>
</feature>
<keyword evidence="2" id="KW-1133">Transmembrane helix</keyword>
<dbReference type="Pfam" id="PF26056">
    <property type="entry name" value="DUF8017"/>
    <property type="match status" value="1"/>
</dbReference>
<feature type="compositionally biased region" description="Pro residues" evidence="1">
    <location>
        <begin position="82"/>
        <end position="103"/>
    </location>
</feature>
<feature type="compositionally biased region" description="Polar residues" evidence="1">
    <location>
        <begin position="255"/>
        <end position="276"/>
    </location>
</feature>
<dbReference type="EMBL" id="QQBC01000005">
    <property type="protein sequence ID" value="RDI65993.1"/>
    <property type="molecule type" value="Genomic_DNA"/>
</dbReference>
<dbReference type="PRINTS" id="PR01217">
    <property type="entry name" value="PRICHEXTENSN"/>
</dbReference>
<feature type="compositionally biased region" description="Basic and acidic residues" evidence="1">
    <location>
        <begin position="42"/>
        <end position="63"/>
    </location>
</feature>
<keyword evidence="5" id="KW-1185">Reference proteome</keyword>
<accession>A0A370I5H8</accession>
<feature type="compositionally biased region" description="Pro residues" evidence="1">
    <location>
        <begin position="209"/>
        <end position="218"/>
    </location>
</feature>
<feature type="domain" description="DUF8017" evidence="3">
    <location>
        <begin position="301"/>
        <end position="476"/>
    </location>
</feature>
<evidence type="ECO:0000256" key="2">
    <source>
        <dbReference type="SAM" id="Phobius"/>
    </source>
</evidence>
<dbReference type="RefSeq" id="WP_067997895.1">
    <property type="nucleotide sequence ID" value="NZ_QQBC01000005.1"/>
</dbReference>